<dbReference type="Proteomes" id="UP000267096">
    <property type="component" value="Unassembled WGS sequence"/>
</dbReference>
<sequence length="214" mass="23293">MEERRFLCEISTNFRQYDDDWFFGLEDDALKCSSSPPPPNAAAADMALTVPMRTSPSPSTQMTNIPMNEAKPPFMQTQVVPPAPKLSSPLSSSGTAASSSQSQSQSQSQCEPQFITLRNHIPPSSVDPIMPSQVHQQDLLATTSNYTAANPNNPNNASVPNNELGIIDYELCNSSELTTMLPVQSTSPVIITKQQQQIDIQMQQPSTSAIQHNG</sequence>
<gene>
    <name evidence="2" type="ORF">ASIM_LOCUS17800</name>
</gene>
<feature type="compositionally biased region" description="Low complexity" evidence="1">
    <location>
        <begin position="87"/>
        <end position="109"/>
    </location>
</feature>
<organism evidence="4">
    <name type="scientific">Anisakis simplex</name>
    <name type="common">Herring worm</name>
    <dbReference type="NCBI Taxonomy" id="6269"/>
    <lineage>
        <taxon>Eukaryota</taxon>
        <taxon>Metazoa</taxon>
        <taxon>Ecdysozoa</taxon>
        <taxon>Nematoda</taxon>
        <taxon>Chromadorea</taxon>
        <taxon>Rhabditida</taxon>
        <taxon>Spirurina</taxon>
        <taxon>Ascaridomorpha</taxon>
        <taxon>Ascaridoidea</taxon>
        <taxon>Anisakidae</taxon>
        <taxon>Anisakis</taxon>
        <taxon>Anisakis simplex complex</taxon>
    </lineage>
</organism>
<dbReference type="EMBL" id="UYRR01034590">
    <property type="protein sequence ID" value="VDK61478.1"/>
    <property type="molecule type" value="Genomic_DNA"/>
</dbReference>
<dbReference type="AlphaFoldDB" id="A0A0M3KBQ2"/>
<reference evidence="4" key="1">
    <citation type="submission" date="2017-02" db="UniProtKB">
        <authorList>
            <consortium name="WormBaseParasite"/>
        </authorList>
    </citation>
    <scope>IDENTIFICATION</scope>
</reference>
<name>A0A0M3KBQ2_ANISI</name>
<feature type="region of interest" description="Disordered" evidence="1">
    <location>
        <begin position="75"/>
        <end position="111"/>
    </location>
</feature>
<keyword evidence="3" id="KW-1185">Reference proteome</keyword>
<proteinExistence type="predicted"/>
<accession>A0A0M3KBQ2</accession>
<evidence type="ECO:0000256" key="1">
    <source>
        <dbReference type="SAM" id="MobiDB-lite"/>
    </source>
</evidence>
<evidence type="ECO:0000313" key="2">
    <source>
        <dbReference type="EMBL" id="VDK61478.1"/>
    </source>
</evidence>
<reference evidence="2 3" key="2">
    <citation type="submission" date="2018-11" db="EMBL/GenBank/DDBJ databases">
        <authorList>
            <consortium name="Pathogen Informatics"/>
        </authorList>
    </citation>
    <scope>NUCLEOTIDE SEQUENCE [LARGE SCALE GENOMIC DNA]</scope>
</reference>
<evidence type="ECO:0000313" key="4">
    <source>
        <dbReference type="WBParaSite" id="ASIM_0001839901-mRNA-1"/>
    </source>
</evidence>
<evidence type="ECO:0000313" key="3">
    <source>
        <dbReference type="Proteomes" id="UP000267096"/>
    </source>
</evidence>
<protein>
    <submittedName>
        <fullName evidence="2 4">Uncharacterized protein</fullName>
    </submittedName>
</protein>
<dbReference type="WBParaSite" id="ASIM_0001839901-mRNA-1">
    <property type="protein sequence ID" value="ASIM_0001839901-mRNA-1"/>
    <property type="gene ID" value="ASIM_0001839901"/>
</dbReference>